<keyword evidence="3" id="KW-1185">Reference proteome</keyword>
<feature type="domain" description="Flavodoxin-like" evidence="1">
    <location>
        <begin position="3"/>
        <end position="60"/>
    </location>
</feature>
<reference evidence="2 3" key="1">
    <citation type="submission" date="2018-06" db="EMBL/GenBank/DDBJ databases">
        <authorList>
            <consortium name="PulseNet: The National Subtyping Network for Foodborne Disease Surveillance"/>
            <person name="Tarr C.L."/>
            <person name="Trees E."/>
            <person name="Katz L.S."/>
            <person name="Carleton-Romer H.A."/>
            <person name="Stroika S."/>
            <person name="Kucerova Z."/>
            <person name="Roache K.F."/>
            <person name="Sabol A.L."/>
            <person name="Besser J."/>
            <person name="Gerner-Smidt P."/>
        </authorList>
    </citation>
    <scope>NUCLEOTIDE SEQUENCE [LARGE SCALE GENOMIC DNA]</scope>
    <source>
        <strain evidence="2 3">PNUSAC001503</strain>
    </source>
</reference>
<dbReference type="Proteomes" id="UP000535509">
    <property type="component" value="Unassembled WGS sequence"/>
</dbReference>
<sequence length="90" mass="9921">MNKILVAYFSVSGQTKLLAKTIAEVSCSDIYEITPEQIYTSADLDWHDSNSRSSVEILKKSCNANFKNAKALSSTTNSTSVKKWLESLGI</sequence>
<accession>A0A5L4XRI3</accession>
<dbReference type="RefSeq" id="WP_002847846.1">
    <property type="nucleotide sequence ID" value="NZ_AACCWR020000028.1"/>
</dbReference>
<dbReference type="InterPro" id="IPR008254">
    <property type="entry name" value="Flavodoxin/NO_synth"/>
</dbReference>
<name>A0A5L4XRI3_CAMFE</name>
<dbReference type="AlphaFoldDB" id="A0A5L4XRI3"/>
<evidence type="ECO:0000313" key="2">
    <source>
        <dbReference type="EMBL" id="EAI8858772.1"/>
    </source>
</evidence>
<proteinExistence type="predicted"/>
<gene>
    <name evidence="2" type="ORF">CX802_02780</name>
</gene>
<organism evidence="2 3">
    <name type="scientific">Campylobacter fetus</name>
    <dbReference type="NCBI Taxonomy" id="196"/>
    <lineage>
        <taxon>Bacteria</taxon>
        <taxon>Pseudomonadati</taxon>
        <taxon>Campylobacterota</taxon>
        <taxon>Epsilonproteobacteria</taxon>
        <taxon>Campylobacterales</taxon>
        <taxon>Campylobacteraceae</taxon>
        <taxon>Campylobacter</taxon>
    </lineage>
</organism>
<evidence type="ECO:0000259" key="1">
    <source>
        <dbReference type="Pfam" id="PF12682"/>
    </source>
</evidence>
<dbReference type="SUPFAM" id="SSF52218">
    <property type="entry name" value="Flavoproteins"/>
    <property type="match status" value="1"/>
</dbReference>
<comment type="caution">
    <text evidence="2">The sequence shown here is derived from an EMBL/GenBank/DDBJ whole genome shotgun (WGS) entry which is preliminary data.</text>
</comment>
<dbReference type="Gene3D" id="3.40.50.360">
    <property type="match status" value="1"/>
</dbReference>
<dbReference type="Pfam" id="PF12682">
    <property type="entry name" value="Flavodoxin_4"/>
    <property type="match status" value="1"/>
</dbReference>
<dbReference type="GeneID" id="61065604"/>
<dbReference type="OMA" id="WHDSNSR"/>
<dbReference type="InterPro" id="IPR029039">
    <property type="entry name" value="Flavoprotein-like_sf"/>
</dbReference>
<dbReference type="GO" id="GO:0010181">
    <property type="term" value="F:FMN binding"/>
    <property type="evidence" value="ECO:0007669"/>
    <property type="project" value="InterPro"/>
</dbReference>
<protein>
    <submittedName>
        <fullName evidence="2">Flavodoxin</fullName>
    </submittedName>
</protein>
<dbReference type="EMBL" id="AABTCC010000005">
    <property type="protein sequence ID" value="EAI8858772.1"/>
    <property type="molecule type" value="Genomic_DNA"/>
</dbReference>
<evidence type="ECO:0000313" key="3">
    <source>
        <dbReference type="Proteomes" id="UP000535509"/>
    </source>
</evidence>